<keyword evidence="10" id="KW-0626">Porin</keyword>
<evidence type="ECO:0000256" key="10">
    <source>
        <dbReference type="ARBA" id="ARBA00023114"/>
    </source>
</evidence>
<sequence length="260" mass="28941">MKIAKLKSLILLLVLSALSFSCTTRKQIVYVQDISENLPVENNNYEVTIKPDDLLRITVTTDDMTTAQQYNKFVPAINQNTTQIVSQQMLDGYLVKPDGTITFPELGEILVKGKTLMEVSELLTSKLSKYLKQPDVEVRLLNFKFTVVGEVNRPGTYDFKDNRISLIQALGYAGDLTIDGKRDEILIIRDNEGNQETLKVDLTSSAFINSEAYYLEQNDTVIVQPNGAKASSGGYTRYAGVFVSIASLVLSVIILVTRNN</sequence>
<dbReference type="Pfam" id="PF02563">
    <property type="entry name" value="Poly_export"/>
    <property type="match status" value="1"/>
</dbReference>
<evidence type="ECO:0000256" key="3">
    <source>
        <dbReference type="ARBA" id="ARBA00022448"/>
    </source>
</evidence>
<evidence type="ECO:0000313" key="20">
    <source>
        <dbReference type="Proteomes" id="UP000029221"/>
    </source>
</evidence>
<evidence type="ECO:0000256" key="12">
    <source>
        <dbReference type="ARBA" id="ARBA00023139"/>
    </source>
</evidence>
<evidence type="ECO:0000256" key="15">
    <source>
        <dbReference type="SAM" id="Phobius"/>
    </source>
</evidence>
<dbReference type="Pfam" id="PF22461">
    <property type="entry name" value="SLBB_2"/>
    <property type="match status" value="1"/>
</dbReference>
<evidence type="ECO:0000256" key="7">
    <source>
        <dbReference type="ARBA" id="ARBA00022729"/>
    </source>
</evidence>
<evidence type="ECO:0000256" key="2">
    <source>
        <dbReference type="ARBA" id="ARBA00009450"/>
    </source>
</evidence>
<evidence type="ECO:0000256" key="1">
    <source>
        <dbReference type="ARBA" id="ARBA00004571"/>
    </source>
</evidence>
<evidence type="ECO:0000259" key="18">
    <source>
        <dbReference type="Pfam" id="PF22461"/>
    </source>
</evidence>
<keyword evidence="11 15" id="KW-0472">Membrane</keyword>
<protein>
    <submittedName>
        <fullName evidence="19">Polysaccharide export outer membrane protein</fullName>
    </submittedName>
</protein>
<keyword evidence="20" id="KW-1185">Reference proteome</keyword>
<comment type="similarity">
    <text evidence="2">Belongs to the BexD/CtrA/VexA family.</text>
</comment>
<dbReference type="InterPro" id="IPR054765">
    <property type="entry name" value="SLBB_dom"/>
</dbReference>
<evidence type="ECO:0000256" key="4">
    <source>
        <dbReference type="ARBA" id="ARBA00022452"/>
    </source>
</evidence>
<evidence type="ECO:0000256" key="14">
    <source>
        <dbReference type="ARBA" id="ARBA00023288"/>
    </source>
</evidence>
<dbReference type="GO" id="GO:0006811">
    <property type="term" value="P:monoatomic ion transport"/>
    <property type="evidence" value="ECO:0007669"/>
    <property type="project" value="UniProtKB-KW"/>
</dbReference>
<dbReference type="GO" id="GO:0046930">
    <property type="term" value="C:pore complex"/>
    <property type="evidence" value="ECO:0007669"/>
    <property type="project" value="UniProtKB-KW"/>
</dbReference>
<keyword evidence="14" id="KW-0449">Lipoprotein</keyword>
<dbReference type="EMBL" id="BBML01000004">
    <property type="protein sequence ID" value="GAK97033.1"/>
    <property type="molecule type" value="Genomic_DNA"/>
</dbReference>
<evidence type="ECO:0000313" key="19">
    <source>
        <dbReference type="EMBL" id="GAK97033.1"/>
    </source>
</evidence>
<dbReference type="RefSeq" id="WP_042278603.1">
    <property type="nucleotide sequence ID" value="NZ_BBML01000004.1"/>
</dbReference>
<organism evidence="19 20">
    <name type="scientific">Nonlabens tegetincola</name>
    <dbReference type="NCBI Taxonomy" id="323273"/>
    <lineage>
        <taxon>Bacteria</taxon>
        <taxon>Pseudomonadati</taxon>
        <taxon>Bacteroidota</taxon>
        <taxon>Flavobacteriia</taxon>
        <taxon>Flavobacteriales</taxon>
        <taxon>Flavobacteriaceae</taxon>
        <taxon>Nonlabens</taxon>
    </lineage>
</organism>
<accession>A0A090Q5M6</accession>
<dbReference type="PANTHER" id="PTHR33619:SF3">
    <property type="entry name" value="POLYSACCHARIDE EXPORT PROTEIN GFCE-RELATED"/>
    <property type="match status" value="1"/>
</dbReference>
<keyword evidence="6 15" id="KW-0812">Transmembrane</keyword>
<feature type="chain" id="PRO_5001861571" evidence="16">
    <location>
        <begin position="27"/>
        <end position="260"/>
    </location>
</feature>
<evidence type="ECO:0000256" key="13">
    <source>
        <dbReference type="ARBA" id="ARBA00023237"/>
    </source>
</evidence>
<feature type="signal peptide" evidence="16">
    <location>
        <begin position="1"/>
        <end position="26"/>
    </location>
</feature>
<comment type="caution">
    <text evidence="19">The sequence shown here is derived from an EMBL/GenBank/DDBJ whole genome shotgun (WGS) entry which is preliminary data.</text>
</comment>
<reference evidence="19" key="1">
    <citation type="journal article" date="2014" name="Genome Announc.">
        <title>Draft Genome Sequences of Marine Flavobacterium Nonlabens Strains NR17, NR24, NR27, NR32, NR33, and Ara13.</title>
        <authorList>
            <person name="Nakanishi M."/>
            <person name="Meirelles P."/>
            <person name="Suzuki R."/>
            <person name="Takatani N."/>
            <person name="Mino S."/>
            <person name="Suda W."/>
            <person name="Oshima K."/>
            <person name="Hattori M."/>
            <person name="Ohkuma M."/>
            <person name="Hosokawa M."/>
            <person name="Miyashita K."/>
            <person name="Thompson F.L."/>
            <person name="Niwa A."/>
            <person name="Sawabe T."/>
            <person name="Sawabe T."/>
        </authorList>
    </citation>
    <scope>NUCLEOTIDE SEQUENCE [LARGE SCALE GENOMIC DNA]</scope>
    <source>
        <strain evidence="19">JCM 19294</strain>
    </source>
</reference>
<keyword evidence="15" id="KW-1133">Transmembrane helix</keyword>
<keyword evidence="13" id="KW-0998">Cell outer membrane</keyword>
<dbReference type="PROSITE" id="PS51257">
    <property type="entry name" value="PROKAR_LIPOPROTEIN"/>
    <property type="match status" value="1"/>
</dbReference>
<evidence type="ECO:0000259" key="17">
    <source>
        <dbReference type="Pfam" id="PF02563"/>
    </source>
</evidence>
<keyword evidence="12" id="KW-0564">Palmitate</keyword>
<evidence type="ECO:0000256" key="8">
    <source>
        <dbReference type="ARBA" id="ARBA00023047"/>
    </source>
</evidence>
<dbReference type="InterPro" id="IPR003715">
    <property type="entry name" value="Poly_export_N"/>
</dbReference>
<evidence type="ECO:0000256" key="5">
    <source>
        <dbReference type="ARBA" id="ARBA00022597"/>
    </source>
</evidence>
<gene>
    <name evidence="19" type="ORF">JCM19294_539</name>
</gene>
<feature type="transmembrane region" description="Helical" evidence="15">
    <location>
        <begin position="238"/>
        <end position="257"/>
    </location>
</feature>
<dbReference type="STRING" id="319236.BST91_04035"/>
<name>A0A090Q5M6_9FLAO</name>
<feature type="domain" description="SLBB" evidence="18">
    <location>
        <begin position="144"/>
        <end position="223"/>
    </location>
</feature>
<evidence type="ECO:0000256" key="16">
    <source>
        <dbReference type="SAM" id="SignalP"/>
    </source>
</evidence>
<dbReference type="Gene3D" id="3.30.1950.10">
    <property type="entry name" value="wza like domain"/>
    <property type="match status" value="1"/>
</dbReference>
<dbReference type="GO" id="GO:0015288">
    <property type="term" value="F:porin activity"/>
    <property type="evidence" value="ECO:0007669"/>
    <property type="project" value="UniProtKB-KW"/>
</dbReference>
<keyword evidence="5" id="KW-0762">Sugar transport</keyword>
<dbReference type="PANTHER" id="PTHR33619">
    <property type="entry name" value="POLYSACCHARIDE EXPORT PROTEIN GFCE-RELATED"/>
    <property type="match status" value="1"/>
</dbReference>
<keyword evidence="8" id="KW-0625">Polysaccharide transport</keyword>
<keyword evidence="9" id="KW-0406">Ion transport</keyword>
<dbReference type="InterPro" id="IPR049712">
    <property type="entry name" value="Poly_export"/>
</dbReference>
<dbReference type="GO" id="GO:0009279">
    <property type="term" value="C:cell outer membrane"/>
    <property type="evidence" value="ECO:0007669"/>
    <property type="project" value="UniProtKB-SubCell"/>
</dbReference>
<dbReference type="Proteomes" id="UP000029221">
    <property type="component" value="Unassembled WGS sequence"/>
</dbReference>
<comment type="subcellular location">
    <subcellularLocation>
        <location evidence="1">Cell outer membrane</location>
        <topology evidence="1">Multi-pass membrane protein</topology>
    </subcellularLocation>
</comment>
<dbReference type="Gene3D" id="3.10.560.10">
    <property type="entry name" value="Outer membrane lipoprotein wza domain like"/>
    <property type="match status" value="1"/>
</dbReference>
<proteinExistence type="inferred from homology"/>
<dbReference type="GO" id="GO:0015159">
    <property type="term" value="F:polysaccharide transmembrane transporter activity"/>
    <property type="evidence" value="ECO:0007669"/>
    <property type="project" value="InterPro"/>
</dbReference>
<dbReference type="AlphaFoldDB" id="A0A090Q5M6"/>
<keyword evidence="4" id="KW-1134">Transmembrane beta strand</keyword>
<dbReference type="eggNOG" id="COG1596">
    <property type="taxonomic scope" value="Bacteria"/>
</dbReference>
<evidence type="ECO:0000256" key="11">
    <source>
        <dbReference type="ARBA" id="ARBA00023136"/>
    </source>
</evidence>
<evidence type="ECO:0000256" key="6">
    <source>
        <dbReference type="ARBA" id="ARBA00022692"/>
    </source>
</evidence>
<feature type="domain" description="Polysaccharide export protein N-terminal" evidence="17">
    <location>
        <begin position="42"/>
        <end position="140"/>
    </location>
</feature>
<keyword evidence="3" id="KW-0813">Transport</keyword>
<keyword evidence="7 16" id="KW-0732">Signal</keyword>
<evidence type="ECO:0000256" key="9">
    <source>
        <dbReference type="ARBA" id="ARBA00023065"/>
    </source>
</evidence>